<dbReference type="SUPFAM" id="SSF48403">
    <property type="entry name" value="Ankyrin repeat"/>
    <property type="match status" value="1"/>
</dbReference>
<reference evidence="4" key="1">
    <citation type="submission" date="2011-07" db="EMBL/GenBank/DDBJ databases">
        <title>The Genome Sequence of Exophiala (Wangiella) dermatitidis NIH/UT8656.</title>
        <authorList>
            <consortium name="The Broad Institute Genome Sequencing Platform"/>
            <person name="Cuomo C."/>
            <person name="Wang Z."/>
            <person name="Hunicke-Smith S."/>
            <person name="Szanislo P.J."/>
            <person name="Earl A."/>
            <person name="Young S.K."/>
            <person name="Zeng Q."/>
            <person name="Gargeya S."/>
            <person name="Fitzgerald M."/>
            <person name="Haas B."/>
            <person name="Abouelleil A."/>
            <person name="Alvarado L."/>
            <person name="Arachchi H.M."/>
            <person name="Berlin A."/>
            <person name="Brown A."/>
            <person name="Chapman S.B."/>
            <person name="Chen Z."/>
            <person name="Dunbar C."/>
            <person name="Freedman E."/>
            <person name="Gearin G."/>
            <person name="Gellesch M."/>
            <person name="Goldberg J."/>
            <person name="Griggs A."/>
            <person name="Gujja S."/>
            <person name="Heiman D."/>
            <person name="Howarth C."/>
            <person name="Larson L."/>
            <person name="Lui A."/>
            <person name="MacDonald P.J.P."/>
            <person name="Montmayeur A."/>
            <person name="Murphy C."/>
            <person name="Neiman D."/>
            <person name="Pearson M."/>
            <person name="Priest M."/>
            <person name="Roberts A."/>
            <person name="Saif S."/>
            <person name="Shea T."/>
            <person name="Shenoy N."/>
            <person name="Sisk P."/>
            <person name="Stolte C."/>
            <person name="Sykes S."/>
            <person name="Wortman J."/>
            <person name="Nusbaum C."/>
            <person name="Birren B."/>
        </authorList>
    </citation>
    <scope>NUCLEOTIDE SEQUENCE</scope>
    <source>
        <strain evidence="4">NIH/UT8656</strain>
    </source>
</reference>
<dbReference type="Proteomes" id="UP000007304">
    <property type="component" value="Unassembled WGS sequence"/>
</dbReference>
<dbReference type="Gene3D" id="1.25.40.20">
    <property type="entry name" value="Ankyrin repeat-containing domain"/>
    <property type="match status" value="2"/>
</dbReference>
<dbReference type="PRINTS" id="PR01415">
    <property type="entry name" value="ANKYRIN"/>
</dbReference>
<sequence>MDHLADVHLADVSGMTPLHYAATSNSLACLTLLFGHGADLSAKDKDRGWTPLHYAAFNQANPSWVEELLVHGADVNVKTDNLKTALVLAIMKCHHLTARSLIKHGAAINLKGLDGFTPLNSTLISNSSACMQVLIDAGISLNEIAWKGQTVLHLIALYANEEMIDCLMKADFSRLVLDAVDGARKTAQELLKSASRKASALVVRAFARLCDKVLDDIIFANEADSQDFEDALEEL</sequence>
<keyword evidence="2 3" id="KW-0040">ANK repeat</keyword>
<protein>
    <submittedName>
        <fullName evidence="4">Ankyrin</fullName>
    </submittedName>
</protein>
<dbReference type="STRING" id="858893.H6BXL2"/>
<dbReference type="PROSITE" id="PS50297">
    <property type="entry name" value="ANK_REP_REGION"/>
    <property type="match status" value="2"/>
</dbReference>
<organism evidence="4 5">
    <name type="scientific">Exophiala dermatitidis (strain ATCC 34100 / CBS 525.76 / NIH/UT8656)</name>
    <name type="common">Black yeast</name>
    <name type="synonym">Wangiella dermatitidis</name>
    <dbReference type="NCBI Taxonomy" id="858893"/>
    <lineage>
        <taxon>Eukaryota</taxon>
        <taxon>Fungi</taxon>
        <taxon>Dikarya</taxon>
        <taxon>Ascomycota</taxon>
        <taxon>Pezizomycotina</taxon>
        <taxon>Eurotiomycetes</taxon>
        <taxon>Chaetothyriomycetidae</taxon>
        <taxon>Chaetothyriales</taxon>
        <taxon>Herpotrichiellaceae</taxon>
        <taxon>Exophiala</taxon>
    </lineage>
</organism>
<dbReference type="PANTHER" id="PTHR24198:SF165">
    <property type="entry name" value="ANKYRIN REPEAT-CONTAINING PROTEIN-RELATED"/>
    <property type="match status" value="1"/>
</dbReference>
<proteinExistence type="predicted"/>
<dbReference type="PROSITE" id="PS50088">
    <property type="entry name" value="ANK_REPEAT"/>
    <property type="match status" value="2"/>
</dbReference>
<dbReference type="RefSeq" id="XP_009157000.1">
    <property type="nucleotide sequence ID" value="XM_009158752.1"/>
</dbReference>
<accession>H6BXL2</accession>
<keyword evidence="1" id="KW-0677">Repeat</keyword>
<evidence type="ECO:0000256" key="2">
    <source>
        <dbReference type="ARBA" id="ARBA00023043"/>
    </source>
</evidence>
<evidence type="ECO:0000313" key="5">
    <source>
        <dbReference type="Proteomes" id="UP000007304"/>
    </source>
</evidence>
<feature type="repeat" description="ANK" evidence="3">
    <location>
        <begin position="13"/>
        <end position="45"/>
    </location>
</feature>
<dbReference type="VEuPathDB" id="FungiDB:HMPREF1120_04617"/>
<evidence type="ECO:0000256" key="3">
    <source>
        <dbReference type="PROSITE-ProRule" id="PRU00023"/>
    </source>
</evidence>
<keyword evidence="5" id="KW-1185">Reference proteome</keyword>
<dbReference type="GeneID" id="20309256"/>
<name>H6BXL2_EXODN</name>
<dbReference type="HOGENOM" id="CLU_1180225_0_0_1"/>
<evidence type="ECO:0000313" key="4">
    <source>
        <dbReference type="EMBL" id="EHY56539.1"/>
    </source>
</evidence>
<feature type="repeat" description="ANK" evidence="3">
    <location>
        <begin position="47"/>
        <end position="80"/>
    </location>
</feature>
<dbReference type="eggNOG" id="KOG4177">
    <property type="taxonomic scope" value="Eukaryota"/>
</dbReference>
<evidence type="ECO:0000256" key="1">
    <source>
        <dbReference type="ARBA" id="ARBA00022737"/>
    </source>
</evidence>
<dbReference type="EMBL" id="JH226133">
    <property type="protein sequence ID" value="EHY56539.1"/>
    <property type="molecule type" value="Genomic_DNA"/>
</dbReference>
<dbReference type="InParanoid" id="H6BXL2"/>
<dbReference type="PANTHER" id="PTHR24198">
    <property type="entry name" value="ANKYRIN REPEAT AND PROTEIN KINASE DOMAIN-CONTAINING PROTEIN"/>
    <property type="match status" value="1"/>
</dbReference>
<dbReference type="OMA" id="IYLRDEC"/>
<dbReference type="InterPro" id="IPR002110">
    <property type="entry name" value="Ankyrin_rpt"/>
</dbReference>
<dbReference type="SMART" id="SM00248">
    <property type="entry name" value="ANK"/>
    <property type="match status" value="5"/>
</dbReference>
<gene>
    <name evidence="4" type="ORF">HMPREF1120_04617</name>
</gene>
<dbReference type="AlphaFoldDB" id="H6BXL2"/>
<dbReference type="InterPro" id="IPR036770">
    <property type="entry name" value="Ankyrin_rpt-contain_sf"/>
</dbReference>
<dbReference type="Pfam" id="PF12796">
    <property type="entry name" value="Ank_2"/>
    <property type="match status" value="1"/>
</dbReference>